<name>A0A2N7CCL7_VIBSP</name>
<dbReference type="GO" id="GO:0003677">
    <property type="term" value="F:DNA binding"/>
    <property type="evidence" value="ECO:0007669"/>
    <property type="project" value="UniProtKB-KW"/>
</dbReference>
<dbReference type="RefSeq" id="WP_102482765.1">
    <property type="nucleotide sequence ID" value="NZ_MCSW01000182.1"/>
</dbReference>
<dbReference type="AlphaFoldDB" id="A0A2N7CCL7"/>
<keyword evidence="1" id="KW-0805">Transcription regulation</keyword>
<evidence type="ECO:0000256" key="1">
    <source>
        <dbReference type="ARBA" id="ARBA00023015"/>
    </source>
</evidence>
<evidence type="ECO:0000259" key="6">
    <source>
        <dbReference type="Pfam" id="PF25583"/>
    </source>
</evidence>
<dbReference type="InterPro" id="IPR051534">
    <property type="entry name" value="CBASS_pafABC_assoc_protein"/>
</dbReference>
<dbReference type="InterPro" id="IPR036388">
    <property type="entry name" value="WH-like_DNA-bd_sf"/>
</dbReference>
<dbReference type="Pfam" id="PF13280">
    <property type="entry name" value="WYL"/>
    <property type="match status" value="1"/>
</dbReference>
<dbReference type="PROSITE" id="PS52050">
    <property type="entry name" value="WYL"/>
    <property type="match status" value="1"/>
</dbReference>
<evidence type="ECO:0000313" key="7">
    <source>
        <dbReference type="EMBL" id="PMF20053.1"/>
    </source>
</evidence>
<keyword evidence="3" id="KW-0804">Transcription</keyword>
<dbReference type="EMBL" id="MCSW01000182">
    <property type="protein sequence ID" value="PMF20053.1"/>
    <property type="molecule type" value="Genomic_DNA"/>
</dbReference>
<dbReference type="Pfam" id="PF08220">
    <property type="entry name" value="HTH_DeoR"/>
    <property type="match status" value="1"/>
</dbReference>
<sequence>MNDKSEKLALRLGDILTRLYRGEVLSISWLMEEYGVSEKTLRRDFNQRLVSAPIMKTEHGYQLENQLNSSYVTTKRILDDSGLSSLLPPKHNISTSASTILFKNPRIEDTHKFDGVFTQINSAITSRAIIDLTYQGRLITQLHPYRLVNDRGIWYLSGVASGQLYSYRLAKVSQIHTTEDKYYPNPKVLENIRRVGMEWLTAENADVLLQVDAEVASHFIDGVILPNQQLLKELPDGSLLVSSRVSKLGDIMPILKQWMPRIEVLSPTTLKLELMRELYASLDRL</sequence>
<evidence type="ECO:0000259" key="5">
    <source>
        <dbReference type="Pfam" id="PF13280"/>
    </source>
</evidence>
<dbReference type="PANTHER" id="PTHR34580:SF1">
    <property type="entry name" value="PROTEIN PAFC"/>
    <property type="match status" value="1"/>
</dbReference>
<dbReference type="GO" id="GO:0003700">
    <property type="term" value="F:DNA-binding transcription factor activity"/>
    <property type="evidence" value="ECO:0007669"/>
    <property type="project" value="InterPro"/>
</dbReference>
<comment type="caution">
    <text evidence="7">The sequence shown here is derived from an EMBL/GenBank/DDBJ whole genome shotgun (WGS) entry which is preliminary data.</text>
</comment>
<dbReference type="InterPro" id="IPR026881">
    <property type="entry name" value="WYL_dom"/>
</dbReference>
<feature type="domain" description="WYL" evidence="5">
    <location>
        <begin position="116"/>
        <end position="175"/>
    </location>
</feature>
<feature type="domain" description="WCX" evidence="6">
    <location>
        <begin position="206"/>
        <end position="278"/>
    </location>
</feature>
<dbReference type="PANTHER" id="PTHR34580">
    <property type="match status" value="1"/>
</dbReference>
<proteinExistence type="predicted"/>
<protein>
    <submittedName>
        <fullName evidence="7">Transcriptional regulator</fullName>
    </submittedName>
</protein>
<dbReference type="Gene3D" id="1.10.10.10">
    <property type="entry name" value="Winged helix-like DNA-binding domain superfamily/Winged helix DNA-binding domain"/>
    <property type="match status" value="1"/>
</dbReference>
<evidence type="ECO:0000256" key="3">
    <source>
        <dbReference type="ARBA" id="ARBA00023163"/>
    </source>
</evidence>
<evidence type="ECO:0000259" key="4">
    <source>
        <dbReference type="Pfam" id="PF08220"/>
    </source>
</evidence>
<gene>
    <name evidence="7" type="ORF">BCV19_12220</name>
</gene>
<evidence type="ECO:0000313" key="8">
    <source>
        <dbReference type="Proteomes" id="UP000235405"/>
    </source>
</evidence>
<feature type="domain" description="HTH deoR-type" evidence="4">
    <location>
        <begin position="11"/>
        <end position="60"/>
    </location>
</feature>
<dbReference type="InterPro" id="IPR018356">
    <property type="entry name" value="Tscrpt_reg_HTH_DeoR_CS"/>
</dbReference>
<dbReference type="Proteomes" id="UP000235405">
    <property type="component" value="Unassembled WGS sequence"/>
</dbReference>
<evidence type="ECO:0000256" key="2">
    <source>
        <dbReference type="ARBA" id="ARBA00023125"/>
    </source>
</evidence>
<dbReference type="Pfam" id="PF25583">
    <property type="entry name" value="WCX"/>
    <property type="match status" value="1"/>
</dbReference>
<dbReference type="InterPro" id="IPR057727">
    <property type="entry name" value="WCX_dom"/>
</dbReference>
<keyword evidence="2" id="KW-0238">DNA-binding</keyword>
<dbReference type="PROSITE" id="PS00894">
    <property type="entry name" value="HTH_DEOR_1"/>
    <property type="match status" value="1"/>
</dbReference>
<dbReference type="InterPro" id="IPR001034">
    <property type="entry name" value="DeoR_HTH"/>
</dbReference>
<reference evidence="8" key="1">
    <citation type="submission" date="2016-07" db="EMBL/GenBank/DDBJ databases">
        <title>Nontailed viruses are major unrecognized killers of bacteria in the ocean.</title>
        <authorList>
            <person name="Kauffman K."/>
            <person name="Hussain F."/>
            <person name="Yang J."/>
            <person name="Arevalo P."/>
            <person name="Brown J."/>
            <person name="Cutler M."/>
            <person name="Kelly L."/>
            <person name="Polz M.F."/>
        </authorList>
    </citation>
    <scope>NUCLEOTIDE SEQUENCE [LARGE SCALE GENOMIC DNA]</scope>
    <source>
        <strain evidence="8">10N.286.54.F3</strain>
    </source>
</reference>
<organism evidence="7 8">
    <name type="scientific">Vibrio splendidus</name>
    <dbReference type="NCBI Taxonomy" id="29497"/>
    <lineage>
        <taxon>Bacteria</taxon>
        <taxon>Pseudomonadati</taxon>
        <taxon>Pseudomonadota</taxon>
        <taxon>Gammaproteobacteria</taxon>
        <taxon>Vibrionales</taxon>
        <taxon>Vibrionaceae</taxon>
        <taxon>Vibrio</taxon>
    </lineage>
</organism>
<accession>A0A2N7CCL7</accession>